<organism evidence="2 3">
    <name type="scientific">Phaeodactylibacter luteus</name>
    <dbReference type="NCBI Taxonomy" id="1564516"/>
    <lineage>
        <taxon>Bacteria</taxon>
        <taxon>Pseudomonadati</taxon>
        <taxon>Bacteroidota</taxon>
        <taxon>Saprospiria</taxon>
        <taxon>Saprospirales</taxon>
        <taxon>Haliscomenobacteraceae</taxon>
        <taxon>Phaeodactylibacter</taxon>
    </lineage>
</organism>
<dbReference type="Gene3D" id="3.40.30.10">
    <property type="entry name" value="Glutaredoxin"/>
    <property type="match status" value="1"/>
</dbReference>
<dbReference type="AlphaFoldDB" id="A0A5C6S4Z2"/>
<dbReference type="InterPro" id="IPR013740">
    <property type="entry name" value="Redoxin"/>
</dbReference>
<dbReference type="PANTHER" id="PTHR42852:SF17">
    <property type="entry name" value="THIOREDOXIN-LIKE PROTEIN HI_1115"/>
    <property type="match status" value="1"/>
</dbReference>
<accession>A0A5C6S4Z2</accession>
<reference evidence="2 3" key="1">
    <citation type="submission" date="2019-08" db="EMBL/GenBank/DDBJ databases">
        <title>Genome of Phaeodactylibacter luteus.</title>
        <authorList>
            <person name="Bowman J.P."/>
        </authorList>
    </citation>
    <scope>NUCLEOTIDE SEQUENCE [LARGE SCALE GENOMIC DNA]</scope>
    <source>
        <strain evidence="2 3">KCTC 42180</strain>
    </source>
</reference>
<dbReference type="Proteomes" id="UP000321580">
    <property type="component" value="Unassembled WGS sequence"/>
</dbReference>
<dbReference type="InterPro" id="IPR036249">
    <property type="entry name" value="Thioredoxin-like_sf"/>
</dbReference>
<dbReference type="EMBL" id="VOOR01000002">
    <property type="protein sequence ID" value="TXB69489.1"/>
    <property type="molecule type" value="Genomic_DNA"/>
</dbReference>
<dbReference type="RefSeq" id="WP_147165621.1">
    <property type="nucleotide sequence ID" value="NZ_VOOR01000002.1"/>
</dbReference>
<dbReference type="SUPFAM" id="SSF52833">
    <property type="entry name" value="Thioredoxin-like"/>
    <property type="match status" value="1"/>
</dbReference>
<dbReference type="PANTHER" id="PTHR42852">
    <property type="entry name" value="THIOL:DISULFIDE INTERCHANGE PROTEIN DSBE"/>
    <property type="match status" value="1"/>
</dbReference>
<gene>
    <name evidence="2" type="ORF">FRY97_01385</name>
</gene>
<name>A0A5C6S4Z2_9BACT</name>
<evidence type="ECO:0000313" key="3">
    <source>
        <dbReference type="Proteomes" id="UP000321580"/>
    </source>
</evidence>
<dbReference type="OrthoDB" id="616241at2"/>
<dbReference type="InterPro" id="IPR013766">
    <property type="entry name" value="Thioredoxin_domain"/>
</dbReference>
<proteinExistence type="predicted"/>
<feature type="domain" description="Thioredoxin" evidence="1">
    <location>
        <begin position="288"/>
        <end position="450"/>
    </location>
</feature>
<evidence type="ECO:0000259" key="1">
    <source>
        <dbReference type="PROSITE" id="PS51352"/>
    </source>
</evidence>
<dbReference type="GO" id="GO:0016491">
    <property type="term" value="F:oxidoreductase activity"/>
    <property type="evidence" value="ECO:0007669"/>
    <property type="project" value="InterPro"/>
</dbReference>
<protein>
    <submittedName>
        <fullName evidence="2">TlpA family protein disulfide reductase</fullName>
    </submittedName>
</protein>
<evidence type="ECO:0000313" key="2">
    <source>
        <dbReference type="EMBL" id="TXB69489.1"/>
    </source>
</evidence>
<dbReference type="InterPro" id="IPR050553">
    <property type="entry name" value="Thioredoxin_ResA/DsbE_sf"/>
</dbReference>
<comment type="caution">
    <text evidence="2">The sequence shown here is derived from an EMBL/GenBank/DDBJ whole genome shotgun (WGS) entry which is preliminary data.</text>
</comment>
<sequence>MKVKLSSFLQPAAFFLLAILLLQAGCIEVDNRFSGLPPGVWRGVLELEPKMVTPNPKGEPLPEKLGLSFEEVTNGELPFNFEVVYTDDTTFHLEIMNGEERIVVKDITIGLDRATAKDTIVINFPVYDSYLRAIYEENIMEGEWVVNNRGEAYSIPFVAQHGKGHRFTTLRKTPAADLSGKWAATFAVESKDEAPYPAVAELAQDGNHLTGTFLTETGDYRFLEGTVQDNKVYLSCFDGAHAFLFEARIQEDGSLLGSFRSGKHYRTLWTAKKDEGAALTDPDELTLLKPGYESIDFSFPGPDGKVLSLDNPRFQGKAVIVQLLGTWCPNCRDEALFLKAFLEQHPEYPLEVVGLAFERYREKDKAFNAIRRFQENLQPGYPILLAGFDDKSEAAQALPMLGQVRAFPTMIILDQEHKVQRIHTGFNGPATSAFQAFSEDFESFIANLLQ</sequence>
<dbReference type="CDD" id="cd02966">
    <property type="entry name" value="TlpA_like_family"/>
    <property type="match status" value="1"/>
</dbReference>
<dbReference type="Pfam" id="PF08534">
    <property type="entry name" value="Redoxin"/>
    <property type="match status" value="1"/>
</dbReference>
<dbReference type="PROSITE" id="PS51352">
    <property type="entry name" value="THIOREDOXIN_2"/>
    <property type="match status" value="1"/>
</dbReference>
<keyword evidence="3" id="KW-1185">Reference proteome</keyword>